<accession>A0A8J5X9W9</accession>
<comment type="caution">
    <text evidence="1">The sequence shown here is derived from an EMBL/GenBank/DDBJ whole genome shotgun (WGS) entry which is preliminary data.</text>
</comment>
<keyword evidence="2" id="KW-1185">Reference proteome</keyword>
<dbReference type="PANTHER" id="PTHR41749">
    <property type="entry name" value="UBIQUITIN-LIKE DOMAIN-CONTAINING PROTEIN"/>
    <property type="match status" value="1"/>
</dbReference>
<evidence type="ECO:0000313" key="2">
    <source>
        <dbReference type="Proteomes" id="UP000751190"/>
    </source>
</evidence>
<evidence type="ECO:0008006" key="3">
    <source>
        <dbReference type="Google" id="ProtNLM"/>
    </source>
</evidence>
<dbReference type="OrthoDB" id="409180at2759"/>
<sequence length="124" mass="13628">MEDDDVPLNEVLGAKPKAPEGVSAFNLGKSGRSGAEMFEEENAAIAGEDLTVVLQFTDKEFSAQMKMGHTVELLKHKAREMLDDMSAKLEMRLAETDQVMIDPLSLNDYPIAGQKVVKVKVSFL</sequence>
<dbReference type="AlphaFoldDB" id="A0A8J5X9W9"/>
<organism evidence="1 2">
    <name type="scientific">Diacronema lutheri</name>
    <name type="common">Unicellular marine alga</name>
    <name type="synonym">Monochrysis lutheri</name>
    <dbReference type="NCBI Taxonomy" id="2081491"/>
    <lineage>
        <taxon>Eukaryota</taxon>
        <taxon>Haptista</taxon>
        <taxon>Haptophyta</taxon>
        <taxon>Pavlovophyceae</taxon>
        <taxon>Pavlovales</taxon>
        <taxon>Pavlovaceae</taxon>
        <taxon>Diacronema</taxon>
    </lineage>
</organism>
<proteinExistence type="predicted"/>
<dbReference type="Proteomes" id="UP000751190">
    <property type="component" value="Unassembled WGS sequence"/>
</dbReference>
<gene>
    <name evidence="1" type="ORF">KFE25_009899</name>
</gene>
<evidence type="ECO:0000313" key="1">
    <source>
        <dbReference type="EMBL" id="KAG8464531.1"/>
    </source>
</evidence>
<dbReference type="EMBL" id="JAGTXO010000012">
    <property type="protein sequence ID" value="KAG8464531.1"/>
    <property type="molecule type" value="Genomic_DNA"/>
</dbReference>
<protein>
    <recommendedName>
        <fullName evidence="3">Ubiquitin-like domain-containing protein</fullName>
    </recommendedName>
</protein>
<dbReference type="PANTHER" id="PTHR41749:SF1">
    <property type="entry name" value="UBIQUITIN-LIKE DOMAIN-CONTAINING PROTEIN"/>
    <property type="match status" value="1"/>
</dbReference>
<reference evidence="1" key="1">
    <citation type="submission" date="2021-05" db="EMBL/GenBank/DDBJ databases">
        <title>The genome of the haptophyte Pavlova lutheri (Diacronema luteri, Pavlovales) - a model for lipid biosynthesis in eukaryotic algae.</title>
        <authorList>
            <person name="Hulatt C.J."/>
            <person name="Posewitz M.C."/>
        </authorList>
    </citation>
    <scope>NUCLEOTIDE SEQUENCE</scope>
    <source>
        <strain evidence="1">NIVA-4/92</strain>
    </source>
</reference>
<name>A0A8J5X9W9_DIALT</name>